<comment type="similarity">
    <text evidence="2">Belongs to the patched family.</text>
</comment>
<sequence>MSLYPPVRLPIADGCHDIISISAPRGSHTVQAGAMWLFAAISLAIATPCFRAWLEALFAELSIVFFTYLQLVSAGLGLVLLLALAFHGRRFLRSRRVATRLRAADEDAAASASPPAKTGLARVHWRRGTTRRALMLRVKSTTSEIAGSGFYPPQLWTSSLLALAMLPIINSVVVSGGGGGLRGLKSETAAAAQTAFDADAAALVTLQQQLTTCRYSGGSDCLDNVAAISVLGDYQQAAGHCVAFDAAYVNVTAGTALPAQYFPIAVEEANAQGFANNFWAWSETNQEKFKTDCPLLYNETLSGDGEQLLCCTETQYEMLSLQVRELPGECSSCKQNQRNVWCQFTCHPSNSLFVDVTQVRLMEGDADHADEVFPAIEEATFYVGSDMVRDLHDFCEADTGFMPLACGRNDGNCSTTGSEMLEYLGAYSFDGVGSPSQVNFTTMEQLSVAQQEEKICACDSSNTTGCFSPMDTRLESCVDTCGSLCAVSDDDSRQYTAACYKTGSTSASDDVDTITSTTSTSASSADQLESLMSELSSRAEGGSFAVLNYLLAVLAFFAATALALGFAYSTRYGRKKRQSVLDEPVNGMGSDLLSLVNLDQLKGIGRWDDRLTMHLKHWGDFVAMGNHPLYIILLSLMIVVCCSSGLARMEVETDSMKLWASEGSTVFQEKTRFGELLGPVDRVERLVLVAKDGGAATRPAYIREAIRLQQLVENEIASDNITLSDICVKDASNAPCQVNSVTQYFQNSMDHFEVYETYDLVGKHLSNCGNALERADADVCSELQVQLNASGSTLPTSMSGCPCVSSFGVPMTELEKYLGGFTSDGGSLDASTYLEQATTLFSTTMVTNHQDAAENADAIAWERAYIARMEKEADTNTLYDIYYAAATSADDEFVGASNLDNVLNAGIAGFLFMFIYVVIGLNHWKLDYRFFHSSKIGVGFMGVACILMAVGGTLGIFAWTGVKLQVVTLVVLPVVVLAIGTGNIFLILHAVDLKQEELKSEQRSLFVGLEDNDFGIHEITCVLLCEATGHIGPSMILTVACECCIVAFAAYSAMPAAQWLAESLVVGLAASFALQMTLFLAIVALDKRRELSGTYDVICCKRATFARRPRLSEDETTAATENSSFPGSTISMADLNLMNRCVAGYIQLLLKKVSKVLVLLVFAACTLAAIVSIEAMDRGLSPNSFTPTNSYLYSYYRAVDENDLSTKEFPVYFVVEAGYGGNPAGFNDLANDAEAQRKLCSSKEFCDDFSIPSILNALIADGESNVTYFKDGAVVGSWLDDFWGFVDPATECCRVDPENNYSYSSLRPEETSAEYALERASKAQSCMADSSEVLSVREGSFMSLFSMFSTAAAGPLCSYAAGTRYHGQLSIDSRPIPAMSSSAAAGVTLNGTGYGSDVTAFAYKVVSTTVGSSKISGSQEGAITAYSQAQHIAKWISEETGIDVWVYSPDYVYLDQFHSVRRTAYIVVGVGLAVVFLLQSLALGSCWYGFGVTCIAAATIVQVAGLMMPMGVPLNSLSIVSLSIAVTFSVGFSGHFARLFAKARTITDDLGYAPMGDACARKALSQLLVSWTLGVAVSKFVAIAALALVATPVFEPAGNCFFRTLMAAAVCAWLNGAVLLPVGLSICVDATEGRVRDVKPTNEEGGEYSRESPSSSYHTAPPTAKY</sequence>
<dbReference type="InterPro" id="IPR053958">
    <property type="entry name" value="HMGCR/SNAP/NPC1-like_SSD"/>
</dbReference>
<organism evidence="14 15">
    <name type="scientific">Phytophthora fragariae</name>
    <dbReference type="NCBI Taxonomy" id="53985"/>
    <lineage>
        <taxon>Eukaryota</taxon>
        <taxon>Sar</taxon>
        <taxon>Stramenopiles</taxon>
        <taxon>Oomycota</taxon>
        <taxon>Peronosporomycetes</taxon>
        <taxon>Peronosporales</taxon>
        <taxon>Peronosporaceae</taxon>
        <taxon>Phytophthora</taxon>
    </lineage>
</organism>
<keyword evidence="9" id="KW-1015">Disulfide bond</keyword>
<feature type="transmembrane region" description="Helical" evidence="12">
    <location>
        <begin position="1156"/>
        <end position="1176"/>
    </location>
</feature>
<feature type="transmembrane region" description="Helical" evidence="12">
    <location>
        <begin position="34"/>
        <end position="53"/>
    </location>
</feature>
<evidence type="ECO:0000256" key="12">
    <source>
        <dbReference type="SAM" id="Phobius"/>
    </source>
</evidence>
<name>A0A6A3M8E6_9STRA</name>
<keyword evidence="6 12" id="KW-1133">Transmembrane helix</keyword>
<feature type="transmembrane region" description="Helical" evidence="12">
    <location>
        <begin position="1516"/>
        <end position="1537"/>
    </location>
</feature>
<evidence type="ECO:0000256" key="2">
    <source>
        <dbReference type="ARBA" id="ARBA00005585"/>
    </source>
</evidence>
<proteinExistence type="inferred from homology"/>
<accession>A0A6A3M8E6</accession>
<keyword evidence="4 12" id="KW-0812">Transmembrane</keyword>
<evidence type="ECO:0000256" key="5">
    <source>
        <dbReference type="ARBA" id="ARBA00022729"/>
    </source>
</evidence>
<evidence type="ECO:0000256" key="9">
    <source>
        <dbReference type="ARBA" id="ARBA00023157"/>
    </source>
</evidence>
<dbReference type="PANTHER" id="PTHR45727">
    <property type="entry name" value="NPC INTRACELLULAR CHOLESTEROL TRANSPORTER 1"/>
    <property type="match status" value="1"/>
</dbReference>
<reference evidence="14 15" key="1">
    <citation type="submission" date="2018-09" db="EMBL/GenBank/DDBJ databases">
        <title>Genomic investigation of the strawberry pathogen Phytophthora fragariae indicates pathogenicity is determined by transcriptional variation in three key races.</title>
        <authorList>
            <person name="Adams T.M."/>
            <person name="Armitage A.D."/>
            <person name="Sobczyk M.K."/>
            <person name="Bates H.J."/>
            <person name="Dunwell J.M."/>
            <person name="Nellist C.F."/>
            <person name="Harrison R.J."/>
        </authorList>
    </citation>
    <scope>NUCLEOTIDE SEQUENCE [LARGE SCALE GENOMIC DNA]</scope>
    <source>
        <strain evidence="14 15">SCRP245</strain>
    </source>
</reference>
<gene>
    <name evidence="14" type="ORF">PF011_g1848</name>
</gene>
<feature type="transmembrane region" description="Helical" evidence="12">
    <location>
        <begin position="1571"/>
        <end position="1594"/>
    </location>
</feature>
<feature type="transmembrane region" description="Helical" evidence="12">
    <location>
        <begin position="1464"/>
        <end position="1483"/>
    </location>
</feature>
<evidence type="ECO:0000256" key="4">
    <source>
        <dbReference type="ARBA" id="ARBA00022692"/>
    </source>
</evidence>
<evidence type="ECO:0000256" key="7">
    <source>
        <dbReference type="ARBA" id="ARBA00023055"/>
    </source>
</evidence>
<dbReference type="SUPFAM" id="SSF82866">
    <property type="entry name" value="Multidrug efflux transporter AcrB transmembrane domain"/>
    <property type="match status" value="2"/>
</dbReference>
<feature type="transmembrane region" description="Helical" evidence="12">
    <location>
        <begin position="629"/>
        <end position="647"/>
    </location>
</feature>
<feature type="region of interest" description="Disordered" evidence="11">
    <location>
        <begin position="1638"/>
        <end position="1666"/>
    </location>
</feature>
<feature type="transmembrane region" description="Helical" evidence="12">
    <location>
        <begin position="936"/>
        <end position="960"/>
    </location>
</feature>
<dbReference type="InterPro" id="IPR032190">
    <property type="entry name" value="NPC1_N"/>
</dbReference>
<feature type="transmembrane region" description="Helical" evidence="12">
    <location>
        <begin position="966"/>
        <end position="991"/>
    </location>
</feature>
<dbReference type="Pfam" id="PF16414">
    <property type="entry name" value="NPC1_N"/>
    <property type="match status" value="1"/>
</dbReference>
<evidence type="ECO:0000259" key="13">
    <source>
        <dbReference type="PROSITE" id="PS50156"/>
    </source>
</evidence>
<evidence type="ECO:0000256" key="1">
    <source>
        <dbReference type="ARBA" id="ARBA00004141"/>
    </source>
</evidence>
<feature type="transmembrane region" description="Helical" evidence="12">
    <location>
        <begin position="1606"/>
        <end position="1628"/>
    </location>
</feature>
<feature type="transmembrane region" description="Helical" evidence="12">
    <location>
        <begin position="1063"/>
        <end position="1085"/>
    </location>
</feature>
<feature type="transmembrane region" description="Helical" evidence="12">
    <location>
        <begin position="65"/>
        <end position="86"/>
    </location>
</feature>
<feature type="compositionally biased region" description="Basic and acidic residues" evidence="11">
    <location>
        <begin position="1638"/>
        <end position="1650"/>
    </location>
</feature>
<keyword evidence="10" id="KW-0325">Glycoprotein</keyword>
<evidence type="ECO:0000256" key="11">
    <source>
        <dbReference type="SAM" id="MobiDB-lite"/>
    </source>
</evidence>
<feature type="transmembrane region" description="Helical" evidence="12">
    <location>
        <begin position="1490"/>
        <end position="1510"/>
    </location>
</feature>
<dbReference type="GO" id="GO:0015918">
    <property type="term" value="P:sterol transport"/>
    <property type="evidence" value="ECO:0007669"/>
    <property type="project" value="TreeGrafter"/>
</dbReference>
<dbReference type="InterPro" id="IPR000731">
    <property type="entry name" value="SSD"/>
</dbReference>
<dbReference type="EMBL" id="QXFW01000053">
    <property type="protein sequence ID" value="KAE9027826.1"/>
    <property type="molecule type" value="Genomic_DNA"/>
</dbReference>
<keyword evidence="8 12" id="KW-0472">Membrane</keyword>
<evidence type="ECO:0000256" key="8">
    <source>
        <dbReference type="ARBA" id="ARBA00023136"/>
    </source>
</evidence>
<dbReference type="Gene3D" id="1.20.1640.10">
    <property type="entry name" value="Multidrug efflux transporter AcrB transmembrane domain"/>
    <property type="match status" value="1"/>
</dbReference>
<evidence type="ECO:0000313" key="14">
    <source>
        <dbReference type="EMBL" id="KAE9027826.1"/>
    </source>
</evidence>
<evidence type="ECO:0000256" key="10">
    <source>
        <dbReference type="ARBA" id="ARBA00023180"/>
    </source>
</evidence>
<comment type="caution">
    <text evidence="14">The sequence shown here is derived from an EMBL/GenBank/DDBJ whole genome shotgun (WGS) entry which is preliminary data.</text>
</comment>
<keyword evidence="3" id="KW-0813">Transport</keyword>
<feature type="transmembrane region" description="Helical" evidence="12">
    <location>
        <begin position="902"/>
        <end position="924"/>
    </location>
</feature>
<evidence type="ECO:0000313" key="15">
    <source>
        <dbReference type="Proteomes" id="UP000460718"/>
    </source>
</evidence>
<evidence type="ECO:0000256" key="3">
    <source>
        <dbReference type="ARBA" id="ARBA00022448"/>
    </source>
</evidence>
<dbReference type="Pfam" id="PF22314">
    <property type="entry name" value="NPC1_MLD"/>
    <property type="match status" value="1"/>
</dbReference>
<keyword evidence="5" id="KW-0732">Signal</keyword>
<dbReference type="GO" id="GO:0032934">
    <property type="term" value="F:sterol binding"/>
    <property type="evidence" value="ECO:0007669"/>
    <property type="project" value="TreeGrafter"/>
</dbReference>
<dbReference type="PANTHER" id="PTHR45727:SF2">
    <property type="entry name" value="NPC INTRACELLULAR CHOLESTEROL TRANSPORTER 1"/>
    <property type="match status" value="1"/>
</dbReference>
<feature type="transmembrane region" description="Helical" evidence="12">
    <location>
        <begin position="1036"/>
        <end position="1057"/>
    </location>
</feature>
<dbReference type="PROSITE" id="PS50156">
    <property type="entry name" value="SSD"/>
    <property type="match status" value="1"/>
</dbReference>
<feature type="domain" description="SSD" evidence="13">
    <location>
        <begin position="902"/>
        <end position="1085"/>
    </location>
</feature>
<keyword evidence="7" id="KW-0445">Lipid transport</keyword>
<feature type="transmembrane region" description="Helical" evidence="12">
    <location>
        <begin position="546"/>
        <end position="568"/>
    </location>
</feature>
<dbReference type="GO" id="GO:0016020">
    <property type="term" value="C:membrane"/>
    <property type="evidence" value="ECO:0007669"/>
    <property type="project" value="UniProtKB-SubCell"/>
</dbReference>
<dbReference type="Pfam" id="PF12349">
    <property type="entry name" value="Sterol-sensing"/>
    <property type="match status" value="2"/>
</dbReference>
<evidence type="ECO:0000256" key="6">
    <source>
        <dbReference type="ARBA" id="ARBA00022989"/>
    </source>
</evidence>
<protein>
    <recommendedName>
        <fullName evidence="13">SSD domain-containing protein</fullName>
    </recommendedName>
</protein>
<dbReference type="Proteomes" id="UP000460718">
    <property type="component" value="Unassembled WGS sequence"/>
</dbReference>
<comment type="subcellular location">
    <subcellularLocation>
        <location evidence="1">Membrane</location>
        <topology evidence="1">Multi-pass membrane protein</topology>
    </subcellularLocation>
</comment>
<dbReference type="InterPro" id="IPR053956">
    <property type="entry name" value="NPC1_MLD"/>
</dbReference>